<evidence type="ECO:0000256" key="5">
    <source>
        <dbReference type="SAM" id="MobiDB-lite"/>
    </source>
</evidence>
<dbReference type="InterPro" id="IPR019038">
    <property type="entry name" value="POLD3"/>
</dbReference>
<dbReference type="FunFam" id="3.90.1030.20:FF:000002">
    <property type="entry name" value="DNA polymerase delta subunit"/>
    <property type="match status" value="1"/>
</dbReference>
<dbReference type="InterPro" id="IPR041913">
    <property type="entry name" value="POLD3_sf"/>
</dbReference>
<evidence type="ECO:0000256" key="1">
    <source>
        <dbReference type="ARBA" id="ARBA00004123"/>
    </source>
</evidence>
<evidence type="ECO:0000256" key="2">
    <source>
        <dbReference type="ARBA" id="ARBA00017589"/>
    </source>
</evidence>
<name>A0AAW0XNW3_CHEQU</name>
<dbReference type="Proteomes" id="UP001445076">
    <property type="component" value="Unassembled WGS sequence"/>
</dbReference>
<dbReference type="GO" id="GO:0006271">
    <property type="term" value="P:DNA strand elongation involved in DNA replication"/>
    <property type="evidence" value="ECO:0007669"/>
    <property type="project" value="TreeGrafter"/>
</dbReference>
<evidence type="ECO:0000313" key="7">
    <source>
        <dbReference type="Proteomes" id="UP001445076"/>
    </source>
</evidence>
<dbReference type="GO" id="GO:1904161">
    <property type="term" value="P:DNA synthesis involved in UV-damage excision repair"/>
    <property type="evidence" value="ECO:0007669"/>
    <property type="project" value="TreeGrafter"/>
</dbReference>
<dbReference type="PANTHER" id="PTHR17598:SF13">
    <property type="entry name" value="DNA POLYMERASE DELTA SUBUNIT 3"/>
    <property type="match status" value="1"/>
</dbReference>
<feature type="compositionally biased region" description="Polar residues" evidence="5">
    <location>
        <begin position="466"/>
        <end position="476"/>
    </location>
</feature>
<evidence type="ECO:0000256" key="4">
    <source>
        <dbReference type="ARBA" id="ARBA00023242"/>
    </source>
</evidence>
<dbReference type="EMBL" id="JARKIK010000030">
    <property type="protein sequence ID" value="KAK8741603.1"/>
    <property type="molecule type" value="Genomic_DNA"/>
</dbReference>
<dbReference type="Pfam" id="PF09507">
    <property type="entry name" value="CDC27"/>
    <property type="match status" value="1"/>
</dbReference>
<comment type="caution">
    <text evidence="6">The sequence shown here is derived from an EMBL/GenBank/DDBJ whole genome shotgun (WGS) entry which is preliminary data.</text>
</comment>
<feature type="region of interest" description="Disordered" evidence="5">
    <location>
        <begin position="445"/>
        <end position="514"/>
    </location>
</feature>
<organism evidence="6 7">
    <name type="scientific">Cherax quadricarinatus</name>
    <name type="common">Australian red claw crayfish</name>
    <dbReference type="NCBI Taxonomy" id="27406"/>
    <lineage>
        <taxon>Eukaryota</taxon>
        <taxon>Metazoa</taxon>
        <taxon>Ecdysozoa</taxon>
        <taxon>Arthropoda</taxon>
        <taxon>Crustacea</taxon>
        <taxon>Multicrustacea</taxon>
        <taxon>Malacostraca</taxon>
        <taxon>Eumalacostraca</taxon>
        <taxon>Eucarida</taxon>
        <taxon>Decapoda</taxon>
        <taxon>Pleocyemata</taxon>
        <taxon>Astacidea</taxon>
        <taxon>Parastacoidea</taxon>
        <taxon>Parastacidae</taxon>
        <taxon>Cherax</taxon>
    </lineage>
</organism>
<feature type="compositionally biased region" description="Polar residues" evidence="5">
    <location>
        <begin position="505"/>
        <end position="514"/>
    </location>
</feature>
<dbReference type="GO" id="GO:0006297">
    <property type="term" value="P:nucleotide-excision repair, DNA gap filling"/>
    <property type="evidence" value="ECO:0007669"/>
    <property type="project" value="TreeGrafter"/>
</dbReference>
<keyword evidence="4" id="KW-0539">Nucleus</keyword>
<accession>A0AAW0XNW3</accession>
<feature type="compositionally biased region" description="Basic and acidic residues" evidence="5">
    <location>
        <begin position="184"/>
        <end position="199"/>
    </location>
</feature>
<dbReference type="AlphaFoldDB" id="A0AAW0XNW3"/>
<dbReference type="PANTHER" id="PTHR17598">
    <property type="entry name" value="DNA POLYMERASE DELTA SUBUNIT 3"/>
    <property type="match status" value="1"/>
</dbReference>
<evidence type="ECO:0000256" key="3">
    <source>
        <dbReference type="ARBA" id="ARBA00022705"/>
    </source>
</evidence>
<protein>
    <recommendedName>
        <fullName evidence="2">DNA polymerase delta subunit 3</fullName>
    </recommendedName>
</protein>
<proteinExistence type="predicted"/>
<feature type="region of interest" description="Disordered" evidence="5">
    <location>
        <begin position="164"/>
        <end position="423"/>
    </location>
</feature>
<feature type="compositionally biased region" description="Acidic residues" evidence="5">
    <location>
        <begin position="366"/>
        <end position="376"/>
    </location>
</feature>
<keyword evidence="3" id="KW-0235">DNA replication</keyword>
<comment type="subcellular location">
    <subcellularLocation>
        <location evidence="1">Nucleus</location>
    </subcellularLocation>
</comment>
<evidence type="ECO:0000313" key="6">
    <source>
        <dbReference type="EMBL" id="KAK8741603.1"/>
    </source>
</evidence>
<dbReference type="GO" id="GO:0043625">
    <property type="term" value="C:delta DNA polymerase complex"/>
    <property type="evidence" value="ECO:0007669"/>
    <property type="project" value="InterPro"/>
</dbReference>
<dbReference type="Gene3D" id="3.90.1030.20">
    <property type="entry name" value="DNA polymerase delta, p66 (Cdc27) subunit, wHTH domain"/>
    <property type="match status" value="1"/>
</dbReference>
<reference evidence="6 7" key="1">
    <citation type="journal article" date="2024" name="BMC Genomics">
        <title>Genome assembly of redclaw crayfish (Cherax quadricarinatus) provides insights into its immune adaptation and hypoxia tolerance.</title>
        <authorList>
            <person name="Liu Z."/>
            <person name="Zheng J."/>
            <person name="Li H."/>
            <person name="Fang K."/>
            <person name="Wang S."/>
            <person name="He J."/>
            <person name="Zhou D."/>
            <person name="Weng S."/>
            <person name="Chi M."/>
            <person name="Gu Z."/>
            <person name="He J."/>
            <person name="Li F."/>
            <person name="Wang M."/>
        </authorList>
    </citation>
    <scope>NUCLEOTIDE SEQUENCE [LARGE SCALE GENOMIC DNA]</scope>
    <source>
        <strain evidence="6">ZL_2023a</strain>
    </source>
</reference>
<keyword evidence="7" id="KW-1185">Reference proteome</keyword>
<gene>
    <name evidence="6" type="ORF">OTU49_002294</name>
</gene>
<feature type="compositionally biased region" description="Basic and acidic residues" evidence="5">
    <location>
        <begin position="451"/>
        <end position="463"/>
    </location>
</feature>
<feature type="compositionally biased region" description="Low complexity" evidence="5">
    <location>
        <begin position="259"/>
        <end position="284"/>
    </location>
</feature>
<sequence length="514" mass="56849">MVSDTSIDSMYLENLDEFINDEGRIVTYKWLSLTLGVHTNVAKQMLYHFVSSQHDSDKGDNLNVTYIVSGVVAREGDHPGVHKIWLVKEDSLAAAKTKMKDVISVHIYSVQKTKLQDMNVLYSANYDKVKENIMSINKYSGIECPDAKVRSTAALAKIRQENAYQAPPEPVKKESKYKPSQIKNDIKKEPGSENDDKQTNGKSNQIASMFARQNKKVEVKKEGAKHKKTPSSAGSKTKGGISAFFNKGPVVKKSDAAESVPLSPSKTSPSKSESSKCSPIKSGSGASSPVKADSIVSSSSETELQESVKESQVESVDTDSSPKRAKKQSKIKAQQQRGKNKRKKGKCDEAPKMKRTRIMQLSDSESSSEEEVEEELFLSPSPPPPEVHGVESDSDEIIPPTPQPKSQDLLNKGGQGRRRKLVDKTFEDEDGYIVTKKEYEFVEDSGDEDVAEMKMDTSPKFETEISPGSTKTSNLHQSKTKTSPQKKSTKATKKSQVADHKKKQSNITNFFSKK</sequence>
<dbReference type="GO" id="GO:0003887">
    <property type="term" value="F:DNA-directed DNA polymerase activity"/>
    <property type="evidence" value="ECO:0007669"/>
    <property type="project" value="TreeGrafter"/>
</dbReference>